<sequence length="90" mass="10591">MITYQEYLSLHEDIQTQLLSVDGVCLDLVRNCRNITVELYSLYQFYVEIFFDKATEEPLYLKAFNKLELLDPYLDQVDIAELKGIREGGY</sequence>
<reference evidence="1 2" key="1">
    <citation type="submission" date="2016-11" db="EMBL/GenBank/DDBJ databases">
        <authorList>
            <person name="Jaros S."/>
            <person name="Januszkiewicz K."/>
            <person name="Wedrychowicz H."/>
        </authorList>
    </citation>
    <scope>NUCLEOTIDE SEQUENCE [LARGE SCALE GENOMIC DNA]</scope>
    <source>
        <strain evidence="1 2">DSM 18119</strain>
    </source>
</reference>
<gene>
    <name evidence="1" type="ORF">SAMN02745131_03323</name>
</gene>
<evidence type="ECO:0000313" key="2">
    <source>
        <dbReference type="Proteomes" id="UP000184048"/>
    </source>
</evidence>
<keyword evidence="2" id="KW-1185">Reference proteome</keyword>
<dbReference type="AlphaFoldDB" id="A0A1M5DTH2"/>
<protein>
    <submittedName>
        <fullName evidence="1">Uncharacterized protein</fullName>
    </submittedName>
</protein>
<name>A0A1M5DTH2_9BACT</name>
<evidence type="ECO:0000313" key="1">
    <source>
        <dbReference type="EMBL" id="SHF70092.1"/>
    </source>
</evidence>
<dbReference type="Proteomes" id="UP000184048">
    <property type="component" value="Unassembled WGS sequence"/>
</dbReference>
<dbReference type="RefSeq" id="WP_072836463.1">
    <property type="nucleotide sequence ID" value="NZ_FQUU01000016.1"/>
</dbReference>
<organism evidence="1 2">
    <name type="scientific">Flavisolibacter ginsengisoli DSM 18119</name>
    <dbReference type="NCBI Taxonomy" id="1121884"/>
    <lineage>
        <taxon>Bacteria</taxon>
        <taxon>Pseudomonadati</taxon>
        <taxon>Bacteroidota</taxon>
        <taxon>Chitinophagia</taxon>
        <taxon>Chitinophagales</taxon>
        <taxon>Chitinophagaceae</taxon>
        <taxon>Flavisolibacter</taxon>
    </lineage>
</organism>
<dbReference type="EMBL" id="FQUU01000016">
    <property type="protein sequence ID" value="SHF70092.1"/>
    <property type="molecule type" value="Genomic_DNA"/>
</dbReference>
<accession>A0A1M5DTH2</accession>
<proteinExistence type="predicted"/>
<dbReference type="OrthoDB" id="677710at2"/>